<feature type="compositionally biased region" description="Low complexity" evidence="1">
    <location>
        <begin position="48"/>
        <end position="73"/>
    </location>
</feature>
<comment type="caution">
    <text evidence="2">The sequence shown here is derived from an EMBL/GenBank/DDBJ whole genome shotgun (WGS) entry which is preliminary data.</text>
</comment>
<evidence type="ECO:0000256" key="1">
    <source>
        <dbReference type="SAM" id="MobiDB-lite"/>
    </source>
</evidence>
<keyword evidence="3" id="KW-1185">Reference proteome</keyword>
<feature type="region of interest" description="Disordered" evidence="1">
    <location>
        <begin position="48"/>
        <end position="78"/>
    </location>
</feature>
<accession>A0AAE0K217</accession>
<evidence type="ECO:0000313" key="2">
    <source>
        <dbReference type="EMBL" id="KAK3368556.1"/>
    </source>
</evidence>
<protein>
    <submittedName>
        <fullName evidence="2">Uncharacterized protein</fullName>
    </submittedName>
</protein>
<dbReference type="AlphaFoldDB" id="A0AAE0K217"/>
<dbReference type="EMBL" id="JAULSW010000010">
    <property type="protein sequence ID" value="KAK3368556.1"/>
    <property type="molecule type" value="Genomic_DNA"/>
</dbReference>
<dbReference type="Proteomes" id="UP001285441">
    <property type="component" value="Unassembled WGS sequence"/>
</dbReference>
<evidence type="ECO:0000313" key="3">
    <source>
        <dbReference type="Proteomes" id="UP001285441"/>
    </source>
</evidence>
<gene>
    <name evidence="2" type="ORF">B0H63DRAFT_77808</name>
</gene>
<reference evidence="2" key="1">
    <citation type="journal article" date="2023" name="Mol. Phylogenet. Evol.">
        <title>Genome-scale phylogeny and comparative genomics of the fungal order Sordariales.</title>
        <authorList>
            <person name="Hensen N."/>
            <person name="Bonometti L."/>
            <person name="Westerberg I."/>
            <person name="Brannstrom I.O."/>
            <person name="Guillou S."/>
            <person name="Cros-Aarteil S."/>
            <person name="Calhoun S."/>
            <person name="Haridas S."/>
            <person name="Kuo A."/>
            <person name="Mondo S."/>
            <person name="Pangilinan J."/>
            <person name="Riley R."/>
            <person name="LaButti K."/>
            <person name="Andreopoulos B."/>
            <person name="Lipzen A."/>
            <person name="Chen C."/>
            <person name="Yan M."/>
            <person name="Daum C."/>
            <person name="Ng V."/>
            <person name="Clum A."/>
            <person name="Steindorff A."/>
            <person name="Ohm R.A."/>
            <person name="Martin F."/>
            <person name="Silar P."/>
            <person name="Natvig D.O."/>
            <person name="Lalanne C."/>
            <person name="Gautier V."/>
            <person name="Ament-Velasquez S.L."/>
            <person name="Kruys A."/>
            <person name="Hutchinson M.I."/>
            <person name="Powell A.J."/>
            <person name="Barry K."/>
            <person name="Miller A.N."/>
            <person name="Grigoriev I.V."/>
            <person name="Debuchy R."/>
            <person name="Gladieux P."/>
            <person name="Hiltunen Thoren M."/>
            <person name="Johannesson H."/>
        </authorList>
    </citation>
    <scope>NUCLEOTIDE SEQUENCE</scope>
    <source>
        <strain evidence="2">CBS 232.78</strain>
    </source>
</reference>
<organism evidence="2 3">
    <name type="scientific">Podospora didyma</name>
    <dbReference type="NCBI Taxonomy" id="330526"/>
    <lineage>
        <taxon>Eukaryota</taxon>
        <taxon>Fungi</taxon>
        <taxon>Dikarya</taxon>
        <taxon>Ascomycota</taxon>
        <taxon>Pezizomycotina</taxon>
        <taxon>Sordariomycetes</taxon>
        <taxon>Sordariomycetidae</taxon>
        <taxon>Sordariales</taxon>
        <taxon>Podosporaceae</taxon>
        <taxon>Podospora</taxon>
    </lineage>
</organism>
<reference evidence="2" key="2">
    <citation type="submission" date="2023-06" db="EMBL/GenBank/DDBJ databases">
        <authorList>
            <consortium name="Lawrence Berkeley National Laboratory"/>
            <person name="Haridas S."/>
            <person name="Hensen N."/>
            <person name="Bonometti L."/>
            <person name="Westerberg I."/>
            <person name="Brannstrom I.O."/>
            <person name="Guillou S."/>
            <person name="Cros-Aarteil S."/>
            <person name="Calhoun S."/>
            <person name="Kuo A."/>
            <person name="Mondo S."/>
            <person name="Pangilinan J."/>
            <person name="Riley R."/>
            <person name="LaButti K."/>
            <person name="Andreopoulos B."/>
            <person name="Lipzen A."/>
            <person name="Chen C."/>
            <person name="Yanf M."/>
            <person name="Daum C."/>
            <person name="Ng V."/>
            <person name="Clum A."/>
            <person name="Steindorff A."/>
            <person name="Ohm R."/>
            <person name="Martin F."/>
            <person name="Silar P."/>
            <person name="Natvig D."/>
            <person name="Lalanne C."/>
            <person name="Gautier V."/>
            <person name="Ament-velasquez S.L."/>
            <person name="Kruys A."/>
            <person name="Hutchinson M.I."/>
            <person name="Powell A.J."/>
            <person name="Barry K."/>
            <person name="Miller A.N."/>
            <person name="Grigoriev I.V."/>
            <person name="Debuchy R."/>
            <person name="Gladieux P."/>
            <person name="Thoren M.H."/>
            <person name="Johannesson H."/>
        </authorList>
    </citation>
    <scope>NUCLEOTIDE SEQUENCE</scope>
    <source>
        <strain evidence="2">CBS 232.78</strain>
    </source>
</reference>
<sequence length="159" mass="17631">MALRLNRVLAPSSRARSINRAPPLQRPFLVLSTFSLLHPLRSAPTSHLLRPLRSAPTSSSPSARPLAPSPAARQPNVARAPIPISPGWMPPPCPLWCPLDARRRLANLDILSVYSAFRRLQLLARLWSRPRVSSPFRATRLVSPCQRHLTSSNHLHSAS</sequence>
<proteinExistence type="predicted"/>
<name>A0AAE0K217_9PEZI</name>